<dbReference type="GO" id="GO:0047936">
    <property type="term" value="F:glucose 1-dehydrogenase [NAD(P)+] activity"/>
    <property type="evidence" value="ECO:0007669"/>
    <property type="project" value="UniProtKB-EC"/>
</dbReference>
<sequence length="296" mass="32328">MAKAATRTKAARTGGVKKAASRQPAKPTDSKQLDQINMVVRPDYRGSRKLVGKVALITGGDSGIGRSVAVHFAREGADIAIVYFKSDQDAKDTRRLVEAEGRNCLLYKGDIAREAFCRKTVRDVYEQFSRLSILVNNAGTHEPDNDFMKVSSKQFHRTFEVNMYSFYYFSQEALKYLDPDGCIINTASVVAYRGSEHLIDYAATKGAVVSFTRALAKNLAPQAIRVNAVAPGPIWSPLIFASFDKEHVKKFGAKTPMGRAGYPYEVAPAFVFLASADATYITGQVIHVNGGEVVGG</sequence>
<protein>
    <submittedName>
        <fullName evidence="4">Glucose 1-dehydrogenase</fullName>
        <ecNumber evidence="4">1.1.1.47</ecNumber>
    </submittedName>
</protein>
<organism evidence="4 5">
    <name type="scientific">Candidatus Pseudobacter hemicellulosilyticus</name>
    <dbReference type="NCBI Taxonomy" id="3121375"/>
    <lineage>
        <taxon>Bacteria</taxon>
        <taxon>Pseudomonadati</taxon>
        <taxon>Bacteroidota</taxon>
        <taxon>Chitinophagia</taxon>
        <taxon>Chitinophagales</taxon>
        <taxon>Chitinophagaceae</taxon>
        <taxon>Pseudobacter</taxon>
    </lineage>
</organism>
<dbReference type="PRINTS" id="PR00081">
    <property type="entry name" value="GDHRDH"/>
</dbReference>
<reference evidence="4" key="1">
    <citation type="submission" date="2023-03" db="EMBL/GenBank/DDBJ databases">
        <title>Andean soil-derived lignocellulolytic bacterial consortium as a source of novel taxa and putative plastic-active enzymes.</title>
        <authorList>
            <person name="Diaz-Garcia L."/>
            <person name="Chuvochina M."/>
            <person name="Feuerriegel G."/>
            <person name="Bunk B."/>
            <person name="Sproer C."/>
            <person name="Streit W.R."/>
            <person name="Rodriguez L.M."/>
            <person name="Overmann J."/>
            <person name="Jimenez D.J."/>
        </authorList>
    </citation>
    <scope>NUCLEOTIDE SEQUENCE</scope>
    <source>
        <strain evidence="4">MAG 7</strain>
    </source>
</reference>
<gene>
    <name evidence="4" type="ORF">P0Y53_13400</name>
</gene>
<dbReference type="NCBIfam" id="NF005559">
    <property type="entry name" value="PRK07231.1"/>
    <property type="match status" value="1"/>
</dbReference>
<keyword evidence="2 4" id="KW-0560">Oxidoreductase</keyword>
<evidence type="ECO:0000256" key="2">
    <source>
        <dbReference type="ARBA" id="ARBA00023002"/>
    </source>
</evidence>
<comment type="similarity">
    <text evidence="1">Belongs to the short-chain dehydrogenases/reductases (SDR) family.</text>
</comment>
<dbReference type="InterPro" id="IPR020904">
    <property type="entry name" value="Sc_DH/Rdtase_CS"/>
</dbReference>
<evidence type="ECO:0000256" key="3">
    <source>
        <dbReference type="SAM" id="MobiDB-lite"/>
    </source>
</evidence>
<dbReference type="PANTHER" id="PTHR48107">
    <property type="entry name" value="NADPH-DEPENDENT ALDEHYDE REDUCTASE-LIKE PROTEIN, CHLOROPLASTIC-RELATED"/>
    <property type="match status" value="1"/>
</dbReference>
<accession>A0AAJ5WMP4</accession>
<feature type="region of interest" description="Disordered" evidence="3">
    <location>
        <begin position="1"/>
        <end position="33"/>
    </location>
</feature>
<dbReference type="InterPro" id="IPR036291">
    <property type="entry name" value="NAD(P)-bd_dom_sf"/>
</dbReference>
<dbReference type="PROSITE" id="PS00061">
    <property type="entry name" value="ADH_SHORT"/>
    <property type="match status" value="1"/>
</dbReference>
<name>A0AAJ5WMP4_9BACT</name>
<dbReference type="Proteomes" id="UP001220610">
    <property type="component" value="Chromosome"/>
</dbReference>
<dbReference type="EMBL" id="CP119311">
    <property type="protein sequence ID" value="WEK33481.1"/>
    <property type="molecule type" value="Genomic_DNA"/>
</dbReference>
<dbReference type="AlphaFoldDB" id="A0AAJ5WMP4"/>
<dbReference type="PANTHER" id="PTHR48107:SF16">
    <property type="entry name" value="NADPH-DEPENDENT ALDEHYDE REDUCTASE 1, CHLOROPLASTIC"/>
    <property type="match status" value="1"/>
</dbReference>
<dbReference type="PRINTS" id="PR00080">
    <property type="entry name" value="SDRFAMILY"/>
</dbReference>
<evidence type="ECO:0000313" key="5">
    <source>
        <dbReference type="Proteomes" id="UP001220610"/>
    </source>
</evidence>
<dbReference type="EC" id="1.1.1.47" evidence="4"/>
<dbReference type="SUPFAM" id="SSF51735">
    <property type="entry name" value="NAD(P)-binding Rossmann-fold domains"/>
    <property type="match status" value="1"/>
</dbReference>
<dbReference type="Pfam" id="PF13561">
    <property type="entry name" value="adh_short_C2"/>
    <property type="match status" value="1"/>
</dbReference>
<feature type="compositionally biased region" description="Low complexity" evidence="3">
    <location>
        <begin position="1"/>
        <end position="13"/>
    </location>
</feature>
<dbReference type="FunFam" id="3.40.50.720:FF:000084">
    <property type="entry name" value="Short-chain dehydrogenase reductase"/>
    <property type="match status" value="1"/>
</dbReference>
<evidence type="ECO:0000313" key="4">
    <source>
        <dbReference type="EMBL" id="WEK33481.1"/>
    </source>
</evidence>
<evidence type="ECO:0000256" key="1">
    <source>
        <dbReference type="ARBA" id="ARBA00006484"/>
    </source>
</evidence>
<dbReference type="InterPro" id="IPR002347">
    <property type="entry name" value="SDR_fam"/>
</dbReference>
<proteinExistence type="inferred from homology"/>
<dbReference type="Gene3D" id="3.40.50.720">
    <property type="entry name" value="NAD(P)-binding Rossmann-like Domain"/>
    <property type="match status" value="1"/>
</dbReference>